<dbReference type="SMART" id="SM00579">
    <property type="entry name" value="FBD"/>
    <property type="match status" value="1"/>
</dbReference>
<feature type="domain" description="F-box" evidence="1">
    <location>
        <begin position="1"/>
        <end position="55"/>
    </location>
</feature>
<dbReference type="PROSITE" id="PS50181">
    <property type="entry name" value="FBOX"/>
    <property type="match status" value="1"/>
</dbReference>
<comment type="caution">
    <text evidence="2">The sequence shown here is derived from an EMBL/GenBank/DDBJ whole genome shotgun (WGS) entry which is preliminary data.</text>
</comment>
<evidence type="ECO:0000313" key="3">
    <source>
        <dbReference type="Proteomes" id="UP000823775"/>
    </source>
</evidence>
<proteinExistence type="predicted"/>
<dbReference type="InterPro" id="IPR006566">
    <property type="entry name" value="FBD"/>
</dbReference>
<name>A0ABS8SEI9_DATST</name>
<reference evidence="2 3" key="1">
    <citation type="journal article" date="2021" name="BMC Genomics">
        <title>Datura genome reveals duplications of psychoactive alkaloid biosynthetic genes and high mutation rate following tissue culture.</title>
        <authorList>
            <person name="Rajewski A."/>
            <person name="Carter-House D."/>
            <person name="Stajich J."/>
            <person name="Litt A."/>
        </authorList>
    </citation>
    <scope>NUCLEOTIDE SEQUENCE [LARGE SCALE GENOMIC DNA]</scope>
    <source>
        <strain evidence="2">AR-01</strain>
    </source>
</reference>
<dbReference type="CDD" id="cd22160">
    <property type="entry name" value="F-box_AtFBL13-like"/>
    <property type="match status" value="1"/>
</dbReference>
<dbReference type="EMBL" id="JACEIK010000452">
    <property type="protein sequence ID" value="MCD7457316.1"/>
    <property type="molecule type" value="Genomic_DNA"/>
</dbReference>
<dbReference type="SMART" id="SM00256">
    <property type="entry name" value="FBOX"/>
    <property type="match status" value="1"/>
</dbReference>
<keyword evidence="3" id="KW-1185">Reference proteome</keyword>
<dbReference type="InterPro" id="IPR001810">
    <property type="entry name" value="F-box_dom"/>
</dbReference>
<sequence length="454" mass="51891">MDRLSELPESILLHILSFLNMKDVVKTAILSKRWRHLWTIVPSLDFVNDDFYPYQNFVDFVTRTLLCRGACKIRRLRIGLFLNCSSHKDYDGWIFYAAKNNVEELFLDFNADCCRWFPPQCVYCNSSLKILSLWSCNFTRDVQITWNSLTKLTLSFAVLGDQDVHKIMVGAPKLEFFELDSCWGYEDLNIDSPSLRMLIVYEYESGEFEHGPIMRISAPNVQSLRLSGFLYRKCILLSVPAVVHATLDLHPHAGFISGYKSLKWQQDNLMELVRSLKHVESFILGTWCMEVLAVSEKRRIPYQISTQKCVTLSIPMKEDDLLGTVNLLKGSPALQMLIIDMESEFSEELSKGTKLTETGNFCNSNGANYLASQAKHVKCLRHHLKTVKITQFVAQQSIFPFMEFILKNGRVLENLVIIAKRGVNANSPESLLKVAQRLLSLPRASSRAVVTLLN</sequence>
<dbReference type="SUPFAM" id="SSF81383">
    <property type="entry name" value="F-box domain"/>
    <property type="match status" value="1"/>
</dbReference>
<dbReference type="InterPro" id="IPR053781">
    <property type="entry name" value="F-box_AtFBL13-like"/>
</dbReference>
<dbReference type="PANTHER" id="PTHR31900:SF32">
    <property type="entry name" value="F-BOX_RNI_FBD-LIKE DOMAIN PROTEIN"/>
    <property type="match status" value="1"/>
</dbReference>
<dbReference type="InterPro" id="IPR032675">
    <property type="entry name" value="LRR_dom_sf"/>
</dbReference>
<dbReference type="Pfam" id="PF00646">
    <property type="entry name" value="F-box"/>
    <property type="match status" value="1"/>
</dbReference>
<dbReference type="Pfam" id="PF23622">
    <property type="entry name" value="LRR_At1g61320_AtMIF1"/>
    <property type="match status" value="1"/>
</dbReference>
<dbReference type="PANTHER" id="PTHR31900">
    <property type="entry name" value="F-BOX/RNI SUPERFAMILY PROTEIN-RELATED"/>
    <property type="match status" value="1"/>
</dbReference>
<accession>A0ABS8SEI9</accession>
<organism evidence="2 3">
    <name type="scientific">Datura stramonium</name>
    <name type="common">Jimsonweed</name>
    <name type="synonym">Common thornapple</name>
    <dbReference type="NCBI Taxonomy" id="4076"/>
    <lineage>
        <taxon>Eukaryota</taxon>
        <taxon>Viridiplantae</taxon>
        <taxon>Streptophyta</taxon>
        <taxon>Embryophyta</taxon>
        <taxon>Tracheophyta</taxon>
        <taxon>Spermatophyta</taxon>
        <taxon>Magnoliopsida</taxon>
        <taxon>eudicotyledons</taxon>
        <taxon>Gunneridae</taxon>
        <taxon>Pentapetalae</taxon>
        <taxon>asterids</taxon>
        <taxon>lamiids</taxon>
        <taxon>Solanales</taxon>
        <taxon>Solanaceae</taxon>
        <taxon>Solanoideae</taxon>
        <taxon>Datureae</taxon>
        <taxon>Datura</taxon>
    </lineage>
</organism>
<dbReference type="Gene3D" id="1.20.1280.50">
    <property type="match status" value="1"/>
</dbReference>
<dbReference type="Proteomes" id="UP000823775">
    <property type="component" value="Unassembled WGS sequence"/>
</dbReference>
<dbReference type="InterPro" id="IPR055357">
    <property type="entry name" value="LRR_At1g61320_AtMIF1"/>
</dbReference>
<evidence type="ECO:0000313" key="2">
    <source>
        <dbReference type="EMBL" id="MCD7457316.1"/>
    </source>
</evidence>
<dbReference type="InterPro" id="IPR036047">
    <property type="entry name" value="F-box-like_dom_sf"/>
</dbReference>
<evidence type="ECO:0000259" key="1">
    <source>
        <dbReference type="PROSITE" id="PS50181"/>
    </source>
</evidence>
<dbReference type="SUPFAM" id="SSF52047">
    <property type="entry name" value="RNI-like"/>
    <property type="match status" value="1"/>
</dbReference>
<dbReference type="Gene3D" id="3.80.10.10">
    <property type="entry name" value="Ribonuclease Inhibitor"/>
    <property type="match status" value="1"/>
</dbReference>
<dbReference type="InterPro" id="IPR050232">
    <property type="entry name" value="FBL13/AtMIF1-like"/>
</dbReference>
<gene>
    <name evidence="2" type="ORF">HAX54_034865</name>
</gene>
<protein>
    <recommendedName>
        <fullName evidence="1">F-box domain-containing protein</fullName>
    </recommendedName>
</protein>